<dbReference type="RefSeq" id="WP_132113945.1">
    <property type="nucleotide sequence ID" value="NZ_SMJU01000001.1"/>
</dbReference>
<protein>
    <recommendedName>
        <fullName evidence="3">DUF3037 domain-containing protein</fullName>
    </recommendedName>
</protein>
<organism evidence="1 2">
    <name type="scientific">Arundinibacter roseus</name>
    <dbReference type="NCBI Taxonomy" id="2070510"/>
    <lineage>
        <taxon>Bacteria</taxon>
        <taxon>Pseudomonadati</taxon>
        <taxon>Bacteroidota</taxon>
        <taxon>Cytophagia</taxon>
        <taxon>Cytophagales</taxon>
        <taxon>Spirosomataceae</taxon>
        <taxon>Arundinibacter</taxon>
    </lineage>
</organism>
<sequence length="289" mass="32997">MSSFYSIVYVNIRPALGERVSIALLLRDEQNLLFHQAPEKLEALKTILPSEAYNLARTLIKNLDSLLSDSGIEDTRSEYQINLGSDKQAFTEKSYLSYLSAYGNNLLTFSEPRTIDIPTTQETFTRLFQKYVHTGWESSQRQSTRTSLVKYVREMLYPKVKDRVNLDAVITTEMVPGLVAPTKVNLAGRNEVNMIGQIVDFEKKKPGSLADDINRVLALVRAFEEKNDKGKYFIIGREPKKELSEQHAIWENVRDLPTLDFVADTETDRIGEYIEEHNVQPLIPVSFES</sequence>
<evidence type="ECO:0000313" key="2">
    <source>
        <dbReference type="Proteomes" id="UP000295706"/>
    </source>
</evidence>
<reference evidence="1 2" key="1">
    <citation type="submission" date="2019-02" db="EMBL/GenBank/DDBJ databases">
        <title>Arundinibacter roseus gen. nov., sp. nov., a new member of the family Cytophagaceae.</title>
        <authorList>
            <person name="Szuroczki S."/>
            <person name="Khayer B."/>
            <person name="Sproer C."/>
            <person name="Toumi M."/>
            <person name="Szabo A."/>
            <person name="Felfoldi T."/>
            <person name="Schumann P."/>
            <person name="Toth E."/>
        </authorList>
    </citation>
    <scope>NUCLEOTIDE SEQUENCE [LARGE SCALE GENOMIC DNA]</scope>
    <source>
        <strain evidence="1 2">DMA-k-7a</strain>
    </source>
</reference>
<proteinExistence type="predicted"/>
<evidence type="ECO:0008006" key="3">
    <source>
        <dbReference type="Google" id="ProtNLM"/>
    </source>
</evidence>
<gene>
    <name evidence="1" type="ORF">EZE20_02065</name>
</gene>
<accession>A0A4R4KMB9</accession>
<dbReference type="Proteomes" id="UP000295706">
    <property type="component" value="Unassembled WGS sequence"/>
</dbReference>
<keyword evidence="2" id="KW-1185">Reference proteome</keyword>
<dbReference type="AlphaFoldDB" id="A0A4R4KMB9"/>
<name>A0A4R4KMB9_9BACT</name>
<comment type="caution">
    <text evidence="1">The sequence shown here is derived from an EMBL/GenBank/DDBJ whole genome shotgun (WGS) entry which is preliminary data.</text>
</comment>
<evidence type="ECO:0000313" key="1">
    <source>
        <dbReference type="EMBL" id="TDB69143.1"/>
    </source>
</evidence>
<dbReference type="EMBL" id="SMJU01000001">
    <property type="protein sequence ID" value="TDB69143.1"/>
    <property type="molecule type" value="Genomic_DNA"/>
</dbReference>
<dbReference type="OrthoDB" id="1093717at2"/>